<evidence type="ECO:0000313" key="2">
    <source>
        <dbReference type="Proteomes" id="UP000594014"/>
    </source>
</evidence>
<dbReference type="Proteomes" id="UP000594014">
    <property type="component" value="Chromosome"/>
</dbReference>
<organism evidence="1 2">
    <name type="scientific">Anoxybacterium hadale</name>
    <dbReference type="NCBI Taxonomy" id="3408580"/>
    <lineage>
        <taxon>Bacteria</taxon>
        <taxon>Bacillati</taxon>
        <taxon>Bacillota</taxon>
        <taxon>Clostridia</taxon>
        <taxon>Peptostreptococcales</taxon>
        <taxon>Anaerovoracaceae</taxon>
        <taxon>Anoxybacterium</taxon>
    </lineage>
</organism>
<name>A0ACD1A664_9FIRM</name>
<dbReference type="EMBL" id="CP042469">
    <property type="protein sequence ID" value="QOX61883.1"/>
    <property type="molecule type" value="Genomic_DNA"/>
</dbReference>
<proteinExistence type="predicted"/>
<sequence length="490" mass="54582">MPKDSLQGECNMGKNSPDRTCDIQKNSSNRKGTIPKNRLSKREKLAYGVGDMGNNIAYGAVGFYFVFFLTDVAGVSPLWAGYIFMIVRIWNAFSDLIIGIISDHARTRFGRRRPFLLGGAIPLGFCFALLWIVPFQTNTRLVIYYTIAGFLFNTLYSLVSIPYNALLPELSQDYDERTSISGYKMAFSFVGSLLSAMGVTLIVDTFYPGKSMYSESFPVMGRILALFIAICILLAFAGTRERALLKPSERQASIRGNLTSLLRLKEFRLVLGVFIFNMVSFDITMALYIYFMKYVLKISDSMSYIFMAIPLVAAVLVTPLWVTISNRLGKQKTYIISVLYYLIPLASCMLIPAENIPVTVAVTILIGIGMSASQVLIFSILPDVVEVDEHKTGVRREGIIYGSTMLLYKISSAVIVAFVTAALGWFGYAESSGNIVVQQSTAAIFGIRFLMSFIPALCLIVSVLFIRKLSLGKDRFNDMKKTMNVDQKNE</sequence>
<gene>
    <name evidence="1" type="ORF">FRZ06_00185</name>
</gene>
<reference evidence="1" key="1">
    <citation type="submission" date="2019-08" db="EMBL/GenBank/DDBJ databases">
        <title>Genome sequence of Clostridiales bacterium MT110.</title>
        <authorList>
            <person name="Cao J."/>
        </authorList>
    </citation>
    <scope>NUCLEOTIDE SEQUENCE</scope>
    <source>
        <strain evidence="1">MT110</strain>
    </source>
</reference>
<evidence type="ECO:0000313" key="1">
    <source>
        <dbReference type="EMBL" id="QOX61883.1"/>
    </source>
</evidence>
<accession>A0ACD1A664</accession>
<protein>
    <submittedName>
        <fullName evidence="1">MFS transporter</fullName>
    </submittedName>
</protein>
<keyword evidence="2" id="KW-1185">Reference proteome</keyword>